<dbReference type="PANTHER" id="PTHR30349">
    <property type="entry name" value="PHAGE INTEGRASE-RELATED"/>
    <property type="match status" value="1"/>
</dbReference>
<dbReference type="RefSeq" id="WP_104363934.1">
    <property type="nucleotide sequence ID" value="NZ_PSZD01000015.1"/>
</dbReference>
<dbReference type="InterPro" id="IPR013762">
    <property type="entry name" value="Integrase-like_cat_sf"/>
</dbReference>
<keyword evidence="2" id="KW-0238">DNA-binding</keyword>
<accession>A0A2S6A232</accession>
<dbReference type="InterPro" id="IPR002104">
    <property type="entry name" value="Integrase_catalytic"/>
</dbReference>
<dbReference type="Gene3D" id="1.10.443.10">
    <property type="entry name" value="Intergrase catalytic core"/>
    <property type="match status" value="1"/>
</dbReference>
<feature type="domain" description="Tyr recombinase" evidence="4">
    <location>
        <begin position="137"/>
        <end position="346"/>
    </location>
</feature>
<dbReference type="SUPFAM" id="SSF56349">
    <property type="entry name" value="DNA breaking-rejoining enzymes"/>
    <property type="match status" value="1"/>
</dbReference>
<evidence type="ECO:0000256" key="3">
    <source>
        <dbReference type="ARBA" id="ARBA00023172"/>
    </source>
</evidence>
<dbReference type="GO" id="GO:0015074">
    <property type="term" value="P:DNA integration"/>
    <property type="evidence" value="ECO:0007669"/>
    <property type="project" value="InterPro"/>
</dbReference>
<sequence>MQLAVVRSLGSPRRLTTSQELEDFEQELVDQFLLAAVGAGIGDSSVNADRAVLFEFARFLGCPIWMAQPHDADRFLVHQRVDLGRARLTVQHKAWTLGQFFDFLIGRYQGDIQALTGVVVTQPIDEHNRPARADYGAVRVPPSDEEVGSLFSAWRESLADTRKFLPAARDYLAASLWRRTGLRIQETYMLDIRDWRRDLGEYGKLHVRFGKGSRGRGPKTRLVPAINQAADLLDWWLAEVRHQFGDDWQHPDAPLLPSERPDPHTGFCGRVGDQSLRDGLARATSRWLPTWQGRLTPHTLRHYCASSLYARGLDLKAIQEVLGHEWLSTTTRYIHVQSDHVERAWEQSNQRVSARLGLPAGTR</sequence>
<protein>
    <submittedName>
        <fullName evidence="5">Integrase</fullName>
    </submittedName>
</protein>
<gene>
    <name evidence="5" type="ORF">C5F51_22470</name>
</gene>
<comment type="similarity">
    <text evidence="1">Belongs to the 'phage' integrase family.</text>
</comment>
<dbReference type="EMBL" id="PSZD01000015">
    <property type="protein sequence ID" value="PPJ25596.1"/>
    <property type="molecule type" value="Genomic_DNA"/>
</dbReference>
<dbReference type="PANTHER" id="PTHR30349:SF41">
    <property type="entry name" value="INTEGRASE_RECOMBINASE PROTEIN MJ0367-RELATED"/>
    <property type="match status" value="1"/>
</dbReference>
<evidence type="ECO:0000313" key="5">
    <source>
        <dbReference type="EMBL" id="PPJ25596.1"/>
    </source>
</evidence>
<dbReference type="AlphaFoldDB" id="A0A2S6A232"/>
<dbReference type="PROSITE" id="PS51898">
    <property type="entry name" value="TYR_RECOMBINASE"/>
    <property type="match status" value="1"/>
</dbReference>
<evidence type="ECO:0000259" key="4">
    <source>
        <dbReference type="PROSITE" id="PS51898"/>
    </source>
</evidence>
<dbReference type="GO" id="GO:0006310">
    <property type="term" value="P:DNA recombination"/>
    <property type="evidence" value="ECO:0007669"/>
    <property type="project" value="UniProtKB-KW"/>
</dbReference>
<dbReference type="InterPro" id="IPR050090">
    <property type="entry name" value="Tyrosine_recombinase_XerCD"/>
</dbReference>
<comment type="caution">
    <text evidence="5">The sequence shown here is derived from an EMBL/GenBank/DDBJ whole genome shotgun (WGS) entry which is preliminary data.</text>
</comment>
<keyword evidence="3" id="KW-0233">DNA recombination</keyword>
<evidence type="ECO:0000313" key="6">
    <source>
        <dbReference type="Proteomes" id="UP000238356"/>
    </source>
</evidence>
<dbReference type="InterPro" id="IPR011010">
    <property type="entry name" value="DNA_brk_join_enz"/>
</dbReference>
<evidence type="ECO:0000256" key="2">
    <source>
        <dbReference type="ARBA" id="ARBA00023125"/>
    </source>
</evidence>
<name>A0A2S6A232_9NOCA</name>
<dbReference type="GO" id="GO:0003677">
    <property type="term" value="F:DNA binding"/>
    <property type="evidence" value="ECO:0007669"/>
    <property type="project" value="UniProtKB-KW"/>
</dbReference>
<organism evidence="5 6">
    <name type="scientific">Nocardia nova</name>
    <dbReference type="NCBI Taxonomy" id="37330"/>
    <lineage>
        <taxon>Bacteria</taxon>
        <taxon>Bacillati</taxon>
        <taxon>Actinomycetota</taxon>
        <taxon>Actinomycetes</taxon>
        <taxon>Mycobacteriales</taxon>
        <taxon>Nocardiaceae</taxon>
        <taxon>Nocardia</taxon>
    </lineage>
</organism>
<dbReference type="Proteomes" id="UP000238356">
    <property type="component" value="Unassembled WGS sequence"/>
</dbReference>
<proteinExistence type="inferred from homology"/>
<keyword evidence="6" id="KW-1185">Reference proteome</keyword>
<reference evidence="5 6" key="1">
    <citation type="submission" date="2018-02" db="EMBL/GenBank/DDBJ databases">
        <title>8 Nocardia nova and 1 Nocardia cyriacigeorgica strain used for evolution to TMP-SMX.</title>
        <authorList>
            <person name="Mehta H."/>
            <person name="Weng J."/>
            <person name="Shamoo Y."/>
        </authorList>
    </citation>
    <scope>NUCLEOTIDE SEQUENCE [LARGE SCALE GENOMIC DNA]</scope>
    <source>
        <strain evidence="5 6">BAA2227</strain>
    </source>
</reference>
<evidence type="ECO:0000256" key="1">
    <source>
        <dbReference type="ARBA" id="ARBA00008857"/>
    </source>
</evidence>
<dbReference type="Pfam" id="PF00589">
    <property type="entry name" value="Phage_integrase"/>
    <property type="match status" value="1"/>
</dbReference>